<protein>
    <submittedName>
        <fullName evidence="6">Phosphonoacetaldehyde reductase</fullName>
    </submittedName>
</protein>
<evidence type="ECO:0000256" key="2">
    <source>
        <dbReference type="ARBA" id="ARBA00023002"/>
    </source>
</evidence>
<dbReference type="PANTHER" id="PTHR11496:SF102">
    <property type="entry name" value="ALCOHOL DEHYDROGENASE 4"/>
    <property type="match status" value="1"/>
</dbReference>
<dbReference type="PANTHER" id="PTHR11496">
    <property type="entry name" value="ALCOHOL DEHYDROGENASE"/>
    <property type="match status" value="1"/>
</dbReference>
<dbReference type="EMBL" id="DVGC01000045">
    <property type="protein sequence ID" value="HIR05953.1"/>
    <property type="molecule type" value="Genomic_DNA"/>
</dbReference>
<comment type="caution">
    <text evidence="6">The sequence shown here is derived from an EMBL/GenBank/DDBJ whole genome shotgun (WGS) entry which is preliminary data.</text>
</comment>
<reference evidence="6" key="1">
    <citation type="submission" date="2020-10" db="EMBL/GenBank/DDBJ databases">
        <authorList>
            <person name="Gilroy R."/>
        </authorList>
    </citation>
    <scope>NUCLEOTIDE SEQUENCE</scope>
    <source>
        <strain evidence="6">CHK180-2868</strain>
    </source>
</reference>
<proteinExistence type="inferred from homology"/>
<dbReference type="PROSITE" id="PS00913">
    <property type="entry name" value="ADH_IRON_1"/>
    <property type="match status" value="1"/>
</dbReference>
<keyword evidence="3" id="KW-0520">NAD</keyword>
<evidence type="ECO:0000259" key="4">
    <source>
        <dbReference type="Pfam" id="PF00465"/>
    </source>
</evidence>
<dbReference type="Proteomes" id="UP000824250">
    <property type="component" value="Unassembled WGS sequence"/>
</dbReference>
<evidence type="ECO:0000256" key="1">
    <source>
        <dbReference type="ARBA" id="ARBA00007358"/>
    </source>
</evidence>
<dbReference type="Gene3D" id="1.20.1090.10">
    <property type="entry name" value="Dehydroquinate synthase-like - alpha domain"/>
    <property type="match status" value="1"/>
</dbReference>
<dbReference type="GO" id="GO:0004022">
    <property type="term" value="F:alcohol dehydrogenase (NAD+) activity"/>
    <property type="evidence" value="ECO:0007669"/>
    <property type="project" value="TreeGrafter"/>
</dbReference>
<dbReference type="GO" id="GO:0017000">
    <property type="term" value="P:antibiotic biosynthetic process"/>
    <property type="evidence" value="ECO:0007669"/>
    <property type="project" value="InterPro"/>
</dbReference>
<sequence length="381" mass="42877">MKQERNHFYNPVRICQGDGALKDFRTLIEEMEEKPGRVLILARSEDTFDMEEIRQVLESFQDCQVTRRVFTQAEPDLTQLYQMYEETCKETVDLVVGIGGGSTLDVAKSLCCLYASRPDSVDTLRRMIVEKELKKPACRWIGIPTTAGTGSEVTCWATIWDREKNQKLSIDRQDNYAYAAFEDPALTVTMPLNLAVSSALDAMAHAAEAYWSKHTNVVSRSLALTAIREIMEWLPVLIENPKDLECHRHMGCGSMMAGLAFSNTRTTACHSISYPLTLSYHIPHGIAVSMLIAPVMDINISHLEEPDRFAQAFGVSGPEQVGEKIRKLLAKAGIPARLRDWGVREEELSDVSSRCFTKGRMDNNPVELSKAQVEEILRLIF</sequence>
<dbReference type="Pfam" id="PF00465">
    <property type="entry name" value="Fe-ADH"/>
    <property type="match status" value="1"/>
</dbReference>
<evidence type="ECO:0000313" key="6">
    <source>
        <dbReference type="EMBL" id="HIR05953.1"/>
    </source>
</evidence>
<comment type="similarity">
    <text evidence="1">Belongs to the iron-containing alcohol dehydrogenase family.</text>
</comment>
<evidence type="ECO:0000256" key="3">
    <source>
        <dbReference type="ARBA" id="ARBA00023027"/>
    </source>
</evidence>
<dbReference type="SUPFAM" id="SSF56796">
    <property type="entry name" value="Dehydroquinate synthase-like"/>
    <property type="match status" value="1"/>
</dbReference>
<dbReference type="GO" id="GO:0046872">
    <property type="term" value="F:metal ion binding"/>
    <property type="evidence" value="ECO:0007669"/>
    <property type="project" value="InterPro"/>
</dbReference>
<keyword evidence="2" id="KW-0560">Oxidoreductase</keyword>
<name>A0A9D1D631_9FIRM</name>
<reference evidence="6" key="2">
    <citation type="journal article" date="2021" name="PeerJ">
        <title>Extensive microbial diversity within the chicken gut microbiome revealed by metagenomics and culture.</title>
        <authorList>
            <person name="Gilroy R."/>
            <person name="Ravi A."/>
            <person name="Getino M."/>
            <person name="Pursley I."/>
            <person name="Horton D.L."/>
            <person name="Alikhan N.F."/>
            <person name="Baker D."/>
            <person name="Gharbi K."/>
            <person name="Hall N."/>
            <person name="Watson M."/>
            <person name="Adriaenssens E.M."/>
            <person name="Foster-Nyarko E."/>
            <person name="Jarju S."/>
            <person name="Secka A."/>
            <person name="Antonio M."/>
            <person name="Oren A."/>
            <person name="Chaudhuri R.R."/>
            <person name="La Ragione R."/>
            <person name="Hildebrand F."/>
            <person name="Pallen M.J."/>
        </authorList>
    </citation>
    <scope>NUCLEOTIDE SEQUENCE</scope>
    <source>
        <strain evidence="6">CHK180-2868</strain>
    </source>
</reference>
<feature type="domain" description="Fe-containing alcohol dehydrogenase-like C-terminal" evidence="5">
    <location>
        <begin position="196"/>
        <end position="378"/>
    </location>
</feature>
<feature type="domain" description="Alcohol dehydrogenase iron-type/glycerol dehydrogenase GldA" evidence="4">
    <location>
        <begin position="11"/>
        <end position="184"/>
    </location>
</feature>
<dbReference type="InterPro" id="IPR039697">
    <property type="entry name" value="Alcohol_dehydrogenase_Fe"/>
</dbReference>
<gene>
    <name evidence="6" type="ORF">IAB28_08320</name>
</gene>
<dbReference type="AlphaFoldDB" id="A0A9D1D631"/>
<evidence type="ECO:0000313" key="7">
    <source>
        <dbReference type="Proteomes" id="UP000824250"/>
    </source>
</evidence>
<evidence type="ECO:0000259" key="5">
    <source>
        <dbReference type="Pfam" id="PF25137"/>
    </source>
</evidence>
<dbReference type="Gene3D" id="3.40.50.1970">
    <property type="match status" value="1"/>
</dbReference>
<organism evidence="6 7">
    <name type="scientific">Candidatus Copromonas faecavium</name>
    <name type="common">nom. illeg.</name>
    <dbReference type="NCBI Taxonomy" id="2840740"/>
    <lineage>
        <taxon>Bacteria</taxon>
        <taxon>Bacillati</taxon>
        <taxon>Bacillota</taxon>
        <taxon>Clostridia</taxon>
        <taxon>Lachnospirales</taxon>
        <taxon>Lachnospiraceae</taxon>
        <taxon>Candidatus Copromonas (nom. illeg.)</taxon>
    </lineage>
</organism>
<dbReference type="InterPro" id="IPR035873">
    <property type="entry name" value="PhpC"/>
</dbReference>
<accession>A0A9D1D631</accession>
<dbReference type="InterPro" id="IPR056798">
    <property type="entry name" value="ADH_Fe_C"/>
</dbReference>
<dbReference type="InterPro" id="IPR001670">
    <property type="entry name" value="ADH_Fe/GldA"/>
</dbReference>
<dbReference type="CDD" id="cd08182">
    <property type="entry name" value="HEPD"/>
    <property type="match status" value="1"/>
</dbReference>
<dbReference type="Pfam" id="PF25137">
    <property type="entry name" value="ADH_Fe_C"/>
    <property type="match status" value="1"/>
</dbReference>
<dbReference type="InterPro" id="IPR018211">
    <property type="entry name" value="ADH_Fe_CS"/>
</dbReference>